<gene>
    <name evidence="2" type="ORF">glt_00747</name>
</gene>
<protein>
    <submittedName>
        <fullName evidence="2">Uncharacterized protein</fullName>
    </submittedName>
</protein>
<evidence type="ECO:0000313" key="3">
    <source>
        <dbReference type="Proteomes" id="UP000241071"/>
    </source>
</evidence>
<evidence type="ECO:0000313" key="2">
    <source>
        <dbReference type="EMBL" id="AGF85552.1"/>
    </source>
</evidence>
<dbReference type="Proteomes" id="UP000241071">
    <property type="component" value="Segment"/>
</dbReference>
<keyword evidence="3" id="KW-1185">Reference proteome</keyword>
<keyword evidence="1" id="KW-1133">Transmembrane helix</keyword>
<name>M1PXQ4_9VIRU</name>
<keyword evidence="1" id="KW-0812">Transmembrane</keyword>
<keyword evidence="1" id="KW-0472">Membrane</keyword>
<accession>M1PXQ4</accession>
<organism evidence="2 3">
    <name type="scientific">Moumouvirus goulette</name>
    <dbReference type="NCBI Taxonomy" id="1247379"/>
    <lineage>
        <taxon>Viruses</taxon>
        <taxon>Varidnaviria</taxon>
        <taxon>Bamfordvirae</taxon>
        <taxon>Nucleocytoviricota</taxon>
        <taxon>Megaviricetes</taxon>
        <taxon>Imitervirales</taxon>
        <taxon>Mimiviridae</taxon>
        <taxon>Megamimivirinae</taxon>
        <taxon>Moumouvirus</taxon>
        <taxon>Moumouvirus goulettemassiliense</taxon>
    </lineage>
</organism>
<dbReference type="EMBL" id="KC008572">
    <property type="protein sequence ID" value="AGF85552.1"/>
    <property type="molecule type" value="Genomic_DNA"/>
</dbReference>
<feature type="transmembrane region" description="Helical" evidence="1">
    <location>
        <begin position="6"/>
        <end position="32"/>
    </location>
</feature>
<reference evidence="2 3" key="1">
    <citation type="submission" date="2012-10" db="EMBL/GenBank/DDBJ databases">
        <title>Complete genome sequence of Moumouvirus goulette.</title>
        <authorList>
            <person name="Fournous G."/>
            <person name="Bougalmi M."/>
            <person name="Colson P."/>
        </authorList>
    </citation>
    <scope>NUCLEOTIDE SEQUENCE [LARGE SCALE GENOMIC DNA]</scope>
</reference>
<evidence type="ECO:0000256" key="1">
    <source>
        <dbReference type="SAM" id="Phobius"/>
    </source>
</evidence>
<proteinExistence type="predicted"/>
<sequence length="47" mass="5474">MQVIYIIIFLIAVSILFIIIFGSNKFPFYSFYATKKINLKKNNGLDL</sequence>